<sequence>MSWLFGSSTTSCADQTEHQATPSIPVAQALQWTPWSYISQTILKVTRPASANLSWQLGIVTLRIKPLFELSVFRIFIVAALRLEPVFDLSLL</sequence>
<dbReference type="Proteomes" id="UP000799539">
    <property type="component" value="Unassembled WGS sequence"/>
</dbReference>
<accession>A0A6A6FGA7</accession>
<evidence type="ECO:0000313" key="2">
    <source>
        <dbReference type="Proteomes" id="UP000799539"/>
    </source>
</evidence>
<keyword evidence="2" id="KW-1185">Reference proteome</keyword>
<name>A0A6A6FGA7_9PEZI</name>
<dbReference type="AlphaFoldDB" id="A0A6A6FGA7"/>
<protein>
    <submittedName>
        <fullName evidence="1">Uncharacterized protein</fullName>
    </submittedName>
</protein>
<proteinExistence type="predicted"/>
<evidence type="ECO:0000313" key="1">
    <source>
        <dbReference type="EMBL" id="KAF2212509.1"/>
    </source>
</evidence>
<reference evidence="1" key="1">
    <citation type="journal article" date="2020" name="Stud. Mycol.">
        <title>101 Dothideomycetes genomes: a test case for predicting lifestyles and emergence of pathogens.</title>
        <authorList>
            <person name="Haridas S."/>
            <person name="Albert R."/>
            <person name="Binder M."/>
            <person name="Bloem J."/>
            <person name="Labutti K."/>
            <person name="Salamov A."/>
            <person name="Andreopoulos B."/>
            <person name="Baker S."/>
            <person name="Barry K."/>
            <person name="Bills G."/>
            <person name="Bluhm B."/>
            <person name="Cannon C."/>
            <person name="Castanera R."/>
            <person name="Culley D."/>
            <person name="Daum C."/>
            <person name="Ezra D."/>
            <person name="Gonzalez J."/>
            <person name="Henrissat B."/>
            <person name="Kuo A."/>
            <person name="Liang C."/>
            <person name="Lipzen A."/>
            <person name="Lutzoni F."/>
            <person name="Magnuson J."/>
            <person name="Mondo S."/>
            <person name="Nolan M."/>
            <person name="Ohm R."/>
            <person name="Pangilinan J."/>
            <person name="Park H.-J."/>
            <person name="Ramirez L."/>
            <person name="Alfaro M."/>
            <person name="Sun H."/>
            <person name="Tritt A."/>
            <person name="Yoshinaga Y."/>
            <person name="Zwiers L.-H."/>
            <person name="Turgeon B."/>
            <person name="Goodwin S."/>
            <person name="Spatafora J."/>
            <person name="Crous P."/>
            <person name="Grigoriev I."/>
        </authorList>
    </citation>
    <scope>NUCLEOTIDE SEQUENCE</scope>
    <source>
        <strain evidence="1">SCOH1-5</strain>
    </source>
</reference>
<organism evidence="1 2">
    <name type="scientific">Cercospora zeae-maydis SCOH1-5</name>
    <dbReference type="NCBI Taxonomy" id="717836"/>
    <lineage>
        <taxon>Eukaryota</taxon>
        <taxon>Fungi</taxon>
        <taxon>Dikarya</taxon>
        <taxon>Ascomycota</taxon>
        <taxon>Pezizomycotina</taxon>
        <taxon>Dothideomycetes</taxon>
        <taxon>Dothideomycetidae</taxon>
        <taxon>Mycosphaerellales</taxon>
        <taxon>Mycosphaerellaceae</taxon>
        <taxon>Cercospora</taxon>
    </lineage>
</organism>
<gene>
    <name evidence="1" type="ORF">CERZMDRAFT_97772</name>
</gene>
<dbReference type="EMBL" id="ML992673">
    <property type="protein sequence ID" value="KAF2212509.1"/>
    <property type="molecule type" value="Genomic_DNA"/>
</dbReference>